<dbReference type="STRING" id="1798542.A3F54_03800"/>
<dbReference type="Pfam" id="PF12647">
    <property type="entry name" value="RNHCP"/>
    <property type="match status" value="1"/>
</dbReference>
<dbReference type="InterPro" id="IPR024439">
    <property type="entry name" value="RNHCP"/>
</dbReference>
<comment type="caution">
    <text evidence="2">The sequence shown here is derived from an EMBL/GenBank/DDBJ whole genome shotgun (WGS) entry which is preliminary data.</text>
</comment>
<protein>
    <recommendedName>
        <fullName evidence="1">RNHCP domain-containing protein</fullName>
    </recommendedName>
</protein>
<dbReference type="AlphaFoldDB" id="A0A1G2B4S7"/>
<dbReference type="Proteomes" id="UP000176952">
    <property type="component" value="Unassembled WGS sequence"/>
</dbReference>
<sequence>MKKKFQKRKEDFVCGFCGTQVAGTGYTNHCPRCLYSQHVDVNPGDRAAECGGLMKVVEVEFVDGEYVFIHECVKCGHRKRNTQAANDDLEVILQAVQKLHKEKGRM</sequence>
<gene>
    <name evidence="2" type="ORF">A3F54_03800</name>
</gene>
<evidence type="ECO:0000259" key="1">
    <source>
        <dbReference type="Pfam" id="PF12647"/>
    </source>
</evidence>
<proteinExistence type="predicted"/>
<evidence type="ECO:0000313" key="2">
    <source>
        <dbReference type="EMBL" id="OGY84194.1"/>
    </source>
</evidence>
<reference evidence="2 3" key="1">
    <citation type="journal article" date="2016" name="Nat. Commun.">
        <title>Thousands of microbial genomes shed light on interconnected biogeochemical processes in an aquifer system.</title>
        <authorList>
            <person name="Anantharaman K."/>
            <person name="Brown C.T."/>
            <person name="Hug L.A."/>
            <person name="Sharon I."/>
            <person name="Castelle C.J."/>
            <person name="Probst A.J."/>
            <person name="Thomas B.C."/>
            <person name="Singh A."/>
            <person name="Wilkins M.J."/>
            <person name="Karaoz U."/>
            <person name="Brodie E.L."/>
            <person name="Williams K.H."/>
            <person name="Hubbard S.S."/>
            <person name="Banfield J.F."/>
        </authorList>
    </citation>
    <scope>NUCLEOTIDE SEQUENCE [LARGE SCALE GENOMIC DNA]</scope>
</reference>
<dbReference type="EMBL" id="MHKD01000017">
    <property type="protein sequence ID" value="OGY84194.1"/>
    <property type="molecule type" value="Genomic_DNA"/>
</dbReference>
<name>A0A1G2B4S7_9BACT</name>
<organism evidence="2 3">
    <name type="scientific">Candidatus Kerfeldbacteria bacterium RIFCSPHIGHO2_12_FULL_48_17</name>
    <dbReference type="NCBI Taxonomy" id="1798542"/>
    <lineage>
        <taxon>Bacteria</taxon>
        <taxon>Candidatus Kerfeldiibacteriota</taxon>
    </lineage>
</organism>
<accession>A0A1G2B4S7</accession>
<evidence type="ECO:0000313" key="3">
    <source>
        <dbReference type="Proteomes" id="UP000176952"/>
    </source>
</evidence>
<feature type="domain" description="RNHCP" evidence="1">
    <location>
        <begin position="10"/>
        <end position="92"/>
    </location>
</feature>